<dbReference type="Proteomes" id="UP001165160">
    <property type="component" value="Unassembled WGS sequence"/>
</dbReference>
<proteinExistence type="predicted"/>
<evidence type="ECO:0000313" key="1">
    <source>
        <dbReference type="EMBL" id="GMH84353.1"/>
    </source>
</evidence>
<name>A0A9W7BCQ1_9STRA</name>
<comment type="caution">
    <text evidence="1">The sequence shown here is derived from an EMBL/GenBank/DDBJ whole genome shotgun (WGS) entry which is preliminary data.</text>
</comment>
<gene>
    <name evidence="1" type="ORF">TrVE_jg5940</name>
</gene>
<evidence type="ECO:0008006" key="3">
    <source>
        <dbReference type="Google" id="ProtNLM"/>
    </source>
</evidence>
<keyword evidence="2" id="KW-1185">Reference proteome</keyword>
<protein>
    <recommendedName>
        <fullName evidence="3">Histone H3-K79 methyltransferase</fullName>
    </recommendedName>
</protein>
<dbReference type="AlphaFoldDB" id="A0A9W7BCQ1"/>
<dbReference type="SUPFAM" id="SSF53335">
    <property type="entry name" value="S-adenosyl-L-methionine-dependent methyltransferases"/>
    <property type="match status" value="1"/>
</dbReference>
<sequence>MENAERRSQNVALANFVNLASAFPTLSAQLDVSILSSTKSFEAIFDTSSSSWAWAHDLSMASRLAVGKGELASPLSYGEILPESVFNVMHTIKTRHTVNPCPSARQVVYDLGSGSGRALFAACLSYPFAEAHGIEFLPALHANALQNLEIWRRKEVETNAPPLTEFFFECTDIARINKLDPNPTLLLCHATLFDDDLFACVQIIAENCDVGTTFAMVTKALGTGLDTGIETLGSQQCEMTWGGTTVFTQRRV</sequence>
<organism evidence="1 2">
    <name type="scientific">Triparma verrucosa</name>
    <dbReference type="NCBI Taxonomy" id="1606542"/>
    <lineage>
        <taxon>Eukaryota</taxon>
        <taxon>Sar</taxon>
        <taxon>Stramenopiles</taxon>
        <taxon>Ochrophyta</taxon>
        <taxon>Bolidophyceae</taxon>
        <taxon>Parmales</taxon>
        <taxon>Triparmaceae</taxon>
        <taxon>Triparma</taxon>
    </lineage>
</organism>
<dbReference type="Gene3D" id="3.40.50.150">
    <property type="entry name" value="Vaccinia Virus protein VP39"/>
    <property type="match status" value="1"/>
</dbReference>
<evidence type="ECO:0000313" key="2">
    <source>
        <dbReference type="Proteomes" id="UP001165160"/>
    </source>
</evidence>
<dbReference type="InterPro" id="IPR029063">
    <property type="entry name" value="SAM-dependent_MTases_sf"/>
</dbReference>
<accession>A0A9W7BCQ1</accession>
<reference evidence="2" key="1">
    <citation type="journal article" date="2023" name="Commun. Biol.">
        <title>Genome analysis of Parmales, the sister group of diatoms, reveals the evolutionary specialization of diatoms from phago-mixotrophs to photoautotrophs.</title>
        <authorList>
            <person name="Ban H."/>
            <person name="Sato S."/>
            <person name="Yoshikawa S."/>
            <person name="Yamada K."/>
            <person name="Nakamura Y."/>
            <person name="Ichinomiya M."/>
            <person name="Sato N."/>
            <person name="Blanc-Mathieu R."/>
            <person name="Endo H."/>
            <person name="Kuwata A."/>
            <person name="Ogata H."/>
        </authorList>
    </citation>
    <scope>NUCLEOTIDE SEQUENCE [LARGE SCALE GENOMIC DNA]</scope>
    <source>
        <strain evidence="2">NIES 3699</strain>
    </source>
</reference>
<dbReference type="EMBL" id="BRXX01000036">
    <property type="protein sequence ID" value="GMH84353.1"/>
    <property type="molecule type" value="Genomic_DNA"/>
</dbReference>